<keyword evidence="4" id="KW-1185">Reference proteome</keyword>
<dbReference type="InterPro" id="IPR000089">
    <property type="entry name" value="Biotin_lipoyl"/>
</dbReference>
<gene>
    <name evidence="3" type="ORF">ACFFRN_10095</name>
</gene>
<dbReference type="PROSITE" id="PS00188">
    <property type="entry name" value="BIOTIN"/>
    <property type="match status" value="1"/>
</dbReference>
<dbReference type="EMBL" id="JBHMCE010000003">
    <property type="protein sequence ID" value="MFB9526958.1"/>
    <property type="molecule type" value="Genomic_DNA"/>
</dbReference>
<organism evidence="3 4">
    <name type="scientific">Nonomuraea roseola</name>
    <dbReference type="NCBI Taxonomy" id="46179"/>
    <lineage>
        <taxon>Bacteria</taxon>
        <taxon>Bacillati</taxon>
        <taxon>Actinomycetota</taxon>
        <taxon>Actinomycetes</taxon>
        <taxon>Streptosporangiales</taxon>
        <taxon>Streptosporangiaceae</taxon>
        <taxon>Nonomuraea</taxon>
    </lineage>
</organism>
<dbReference type="Proteomes" id="UP001589646">
    <property type="component" value="Unassembled WGS sequence"/>
</dbReference>
<reference evidence="3 4" key="1">
    <citation type="submission" date="2024-09" db="EMBL/GenBank/DDBJ databases">
        <authorList>
            <person name="Sun Q."/>
            <person name="Mori K."/>
        </authorList>
    </citation>
    <scope>NUCLEOTIDE SEQUENCE [LARGE SCALE GENOMIC DNA]</scope>
    <source>
        <strain evidence="3 4">JCM 3323</strain>
    </source>
</reference>
<dbReference type="PROSITE" id="PS50968">
    <property type="entry name" value="BIOTINYL_LIPOYL"/>
    <property type="match status" value="1"/>
</dbReference>
<dbReference type="InterPro" id="IPR011053">
    <property type="entry name" value="Single_hybrid_motif"/>
</dbReference>
<evidence type="ECO:0000256" key="1">
    <source>
        <dbReference type="ARBA" id="ARBA00023267"/>
    </source>
</evidence>
<evidence type="ECO:0000313" key="4">
    <source>
        <dbReference type="Proteomes" id="UP001589646"/>
    </source>
</evidence>
<dbReference type="Gene3D" id="2.40.50.100">
    <property type="match status" value="1"/>
</dbReference>
<name>A0ABV5PW68_9ACTN</name>
<evidence type="ECO:0000259" key="2">
    <source>
        <dbReference type="PROSITE" id="PS50968"/>
    </source>
</evidence>
<dbReference type="CDD" id="cd06850">
    <property type="entry name" value="biotinyl_domain"/>
    <property type="match status" value="1"/>
</dbReference>
<dbReference type="InterPro" id="IPR050709">
    <property type="entry name" value="Biotin_Carboxyl_Carrier/Decarb"/>
</dbReference>
<keyword evidence="1" id="KW-0092">Biotin</keyword>
<dbReference type="RefSeq" id="WP_346118464.1">
    <property type="nucleotide sequence ID" value="NZ_BAAAXC010000006.1"/>
</dbReference>
<feature type="domain" description="Lipoyl-binding" evidence="2">
    <location>
        <begin position="1"/>
        <end position="63"/>
    </location>
</feature>
<sequence length="67" mass="6875">MPGSVLRVEVEQGAAVSKGQVVLVLEAMKMEHQIAAPAAGVVSAVMVEKGYQVEAGAVLAIIEEGEV</sequence>
<dbReference type="Pfam" id="PF00364">
    <property type="entry name" value="Biotin_lipoyl"/>
    <property type="match status" value="1"/>
</dbReference>
<comment type="caution">
    <text evidence="3">The sequence shown here is derived from an EMBL/GenBank/DDBJ whole genome shotgun (WGS) entry which is preliminary data.</text>
</comment>
<dbReference type="PANTHER" id="PTHR45266">
    <property type="entry name" value="OXALOACETATE DECARBOXYLASE ALPHA CHAIN"/>
    <property type="match status" value="1"/>
</dbReference>
<dbReference type="InterPro" id="IPR001882">
    <property type="entry name" value="Biotin_BS"/>
</dbReference>
<proteinExistence type="predicted"/>
<dbReference type="PANTHER" id="PTHR45266:SF3">
    <property type="entry name" value="OXALOACETATE DECARBOXYLASE ALPHA CHAIN"/>
    <property type="match status" value="1"/>
</dbReference>
<dbReference type="SUPFAM" id="SSF51230">
    <property type="entry name" value="Single hybrid motif"/>
    <property type="match status" value="1"/>
</dbReference>
<protein>
    <submittedName>
        <fullName evidence="3">Biotin/lipoyl-containing protein</fullName>
    </submittedName>
</protein>
<evidence type="ECO:0000313" key="3">
    <source>
        <dbReference type="EMBL" id="MFB9526958.1"/>
    </source>
</evidence>
<accession>A0ABV5PW68</accession>